<evidence type="ECO:0000256" key="15">
    <source>
        <dbReference type="ARBA" id="ARBA00032201"/>
    </source>
</evidence>
<keyword evidence="9 19" id="KW-1133">Transmembrane helix</keyword>
<evidence type="ECO:0000256" key="17">
    <source>
        <dbReference type="ARBA" id="ARBA00064647"/>
    </source>
</evidence>
<evidence type="ECO:0000256" key="10">
    <source>
        <dbReference type="ARBA" id="ARBA00022990"/>
    </source>
</evidence>
<evidence type="ECO:0000256" key="18">
    <source>
        <dbReference type="ARBA" id="ARBA00070733"/>
    </source>
</evidence>
<evidence type="ECO:0000313" key="20">
    <source>
        <dbReference type="EMBL" id="JAG68656.1"/>
    </source>
</evidence>
<dbReference type="EMBL" id="GBSH01000368">
    <property type="protein sequence ID" value="JAG68656.1"/>
    <property type="molecule type" value="Transcribed_RNA"/>
</dbReference>
<evidence type="ECO:0000256" key="13">
    <source>
        <dbReference type="ARBA" id="ARBA00023136"/>
    </source>
</evidence>
<evidence type="ECO:0000256" key="16">
    <source>
        <dbReference type="ARBA" id="ARBA00054012"/>
    </source>
</evidence>
<keyword evidence="10" id="KW-0007">Acetylation</keyword>
<evidence type="ECO:0000256" key="4">
    <source>
        <dbReference type="ARBA" id="ARBA00022547"/>
    </source>
</evidence>
<organism evidence="20">
    <name type="scientific">Philothamnus irregularis</name>
    <name type="common">brown tree snake</name>
    <dbReference type="NCBI Taxonomy" id="1899461"/>
    <lineage>
        <taxon>Eukaryota</taxon>
        <taxon>Metazoa</taxon>
        <taxon>Chordata</taxon>
        <taxon>Craniata</taxon>
        <taxon>Vertebrata</taxon>
        <taxon>Euteleostomi</taxon>
        <taxon>Lepidosauria</taxon>
        <taxon>Squamata</taxon>
        <taxon>Bifurcata</taxon>
        <taxon>Unidentata</taxon>
        <taxon>Episquamata</taxon>
        <taxon>Toxicofera</taxon>
        <taxon>Serpentes</taxon>
        <taxon>Colubroidea</taxon>
        <taxon>Colubridae</taxon>
        <taxon>Colubrinae</taxon>
        <taxon>Philothamnus</taxon>
    </lineage>
</organism>
<evidence type="ECO:0000256" key="7">
    <source>
        <dbReference type="ARBA" id="ARBA00022781"/>
    </source>
</evidence>
<evidence type="ECO:0000256" key="14">
    <source>
        <dbReference type="ARBA" id="ARBA00023310"/>
    </source>
</evidence>
<evidence type="ECO:0000256" key="2">
    <source>
        <dbReference type="ARBA" id="ARBA00005895"/>
    </source>
</evidence>
<keyword evidence="7" id="KW-0375">Hydrogen ion transport</keyword>
<dbReference type="GO" id="GO:0005743">
    <property type="term" value="C:mitochondrial inner membrane"/>
    <property type="evidence" value="ECO:0007669"/>
    <property type="project" value="UniProtKB-SubCell"/>
</dbReference>
<protein>
    <recommendedName>
        <fullName evidence="18">ATP synthase F(0) complex subunit f, mitochondrial</fullName>
    </recommendedName>
    <alternativeName>
        <fullName evidence="15">ATP synthase membrane subunit f</fullName>
    </alternativeName>
</protein>
<comment type="function">
    <text evidence="16">Subunit f, of the mitochondrial membrane ATP synthase complex (F(1)F(0) ATP synthase or Complex V) that produces ATP from ADP in the presence of a proton gradient across the membrane which is generated by electron transport complexes of the respiratory chain. ATP synthase complex consist of a soluble F(1) head domain - the catalytic core - and a membrane F(1) domain - the membrane proton channel. These two domains are linked by a central stalk rotating inside the F(1) region and a stationary peripheral stalk. During catalysis, ATP synthesis in the catalytic domain of F(1) is coupled via a rotary mechanism of the central stalk subunits to proton translocation. In vivo, can only synthesize ATP although its ATP hydrolase activity can be activated artificially in vitro. Part of the complex F(0) domain.</text>
</comment>
<feature type="transmembrane region" description="Helical" evidence="19">
    <location>
        <begin position="58"/>
        <end position="77"/>
    </location>
</feature>
<dbReference type="PANTHER" id="PTHR13080">
    <property type="entry name" value="ATP SYNTHASE F CHAIN, MITOCHONDRIAL-RELATED"/>
    <property type="match status" value="1"/>
</dbReference>
<dbReference type="Pfam" id="PF10206">
    <property type="entry name" value="WRW"/>
    <property type="match status" value="1"/>
</dbReference>
<keyword evidence="11" id="KW-0406">Ion transport</keyword>
<comment type="similarity">
    <text evidence="2">Belongs to the ATPase F chain family.</text>
</comment>
<keyword evidence="13 19" id="KW-0472">Membrane</keyword>
<dbReference type="InterPro" id="IPR019344">
    <property type="entry name" value="F1F0-ATPsyn_F_prd"/>
</dbReference>
<dbReference type="PANTHER" id="PTHR13080:SF16">
    <property type="entry name" value="ATP SYNTHASE SUBUNIT F, MITOCHONDRIAL"/>
    <property type="match status" value="1"/>
</dbReference>
<dbReference type="GO" id="GO:0045259">
    <property type="term" value="C:proton-transporting ATP synthase complex"/>
    <property type="evidence" value="ECO:0007669"/>
    <property type="project" value="UniProtKB-KW"/>
</dbReference>
<accession>A0A0B8RV16</accession>
<evidence type="ECO:0000256" key="9">
    <source>
        <dbReference type="ARBA" id="ARBA00022989"/>
    </source>
</evidence>
<dbReference type="GO" id="GO:0046933">
    <property type="term" value="F:proton-transporting ATP synthase activity, rotational mechanism"/>
    <property type="evidence" value="ECO:0007669"/>
    <property type="project" value="TreeGrafter"/>
</dbReference>
<dbReference type="GO" id="GO:0042776">
    <property type="term" value="P:proton motive force-driven mitochondrial ATP synthesis"/>
    <property type="evidence" value="ECO:0007669"/>
    <property type="project" value="TreeGrafter"/>
</dbReference>
<keyword evidence="8" id="KW-0999">Mitochondrion inner membrane</keyword>
<keyword evidence="6 19" id="KW-0812">Transmembrane</keyword>
<evidence type="ECO:0000256" key="11">
    <source>
        <dbReference type="ARBA" id="ARBA00023065"/>
    </source>
</evidence>
<keyword evidence="4" id="KW-0138">CF(0)</keyword>
<sequence length="89" mass="10596">MAEPPVPIKDLRLLDVKLGQLPTWLASLNYTPRAFLESCKRGHNRFYAKYWEPKRCGIAGPAMLLSAYVVFSYYLVYDRLKEERWRKYH</sequence>
<evidence type="ECO:0000256" key="3">
    <source>
        <dbReference type="ARBA" id="ARBA00022448"/>
    </source>
</evidence>
<comment type="subcellular location">
    <subcellularLocation>
        <location evidence="1">Mitochondrion inner membrane</location>
        <topology evidence="1">Single-pass membrane protein</topology>
    </subcellularLocation>
</comment>
<keyword evidence="5" id="KW-0597">Phosphoprotein</keyword>
<reference evidence="20" key="1">
    <citation type="journal article" date="2014" name="BMC Genomics">
        <title>RNA-seq and high-definition mass spectrometry reveal the complex and divergent venoms of two rear-fanged colubrid snakes.</title>
        <authorList>
            <person name="McGivern J.J."/>
            <person name="Wray K.P."/>
            <person name="Margres M.J."/>
            <person name="Couch M.E."/>
            <person name="Mackessy S.P."/>
            <person name="Rokyta D.R."/>
        </authorList>
    </citation>
    <scope>NUCLEOTIDE SEQUENCE</scope>
    <source>
        <tissue evidence="20">Venom gland</tissue>
    </source>
</reference>
<evidence type="ECO:0000256" key="8">
    <source>
        <dbReference type="ARBA" id="ARBA00022792"/>
    </source>
</evidence>
<keyword evidence="12" id="KW-0496">Mitochondrion</keyword>
<evidence type="ECO:0000256" key="19">
    <source>
        <dbReference type="SAM" id="Phobius"/>
    </source>
</evidence>
<comment type="subunit">
    <text evidence="17">Component of the ATP synthase complex composed at least of ATP5F1A/subunit alpha, ATP5F1B/subunit beta, ATP5MC1/subunit c (homooctomer), MT-ATP6/subunit a, MT-ATP8/subunit 8, ATP5ME/subunit e, ATP5MF/subunit f, ATP5MG/subunit g, ATP5MK/subunit k, ATP5MJ/subunit j, ATP5F1C/subunit gamma, ATP5F1D/subunit delta, ATP5F1E/subunit epsilon, ATP5PF/subunit F6, ATP5PB/subunit b, ATP5PD/subunit d, ATP5PO/subunit OSCP. ATP synthase complex consists of a soluble F(1) head domain (subunits alpha(3) and beta(3)) - the catalytic core - and a membrane F(0) domain - the membrane proton channel (subunits c, a, 8, e, f, g, k and j). These two domains are linked by a central stalk (subunits gamma, delta, and epsilon) rotating inside the F1 region and a stationary peripheral stalk (subunits F6, b, d, and OSCP).</text>
</comment>
<evidence type="ECO:0000256" key="5">
    <source>
        <dbReference type="ARBA" id="ARBA00022553"/>
    </source>
</evidence>
<name>A0A0B8RV16_9SAUR</name>
<proteinExistence type="inferred from homology"/>
<keyword evidence="14" id="KW-0066">ATP synthesis</keyword>
<evidence type="ECO:0000256" key="1">
    <source>
        <dbReference type="ARBA" id="ARBA00004434"/>
    </source>
</evidence>
<evidence type="ECO:0000256" key="6">
    <source>
        <dbReference type="ARBA" id="ARBA00022692"/>
    </source>
</evidence>
<dbReference type="AlphaFoldDB" id="A0A0B8RV16"/>
<keyword evidence="3" id="KW-0813">Transport</keyword>
<evidence type="ECO:0000256" key="12">
    <source>
        <dbReference type="ARBA" id="ARBA00023128"/>
    </source>
</evidence>